<accession>A0A6V7PYG0</accession>
<organism evidence="2">
    <name type="scientific">Ananas comosus var. bracteatus</name>
    <name type="common">red pineapple</name>
    <dbReference type="NCBI Taxonomy" id="296719"/>
    <lineage>
        <taxon>Eukaryota</taxon>
        <taxon>Viridiplantae</taxon>
        <taxon>Streptophyta</taxon>
        <taxon>Embryophyta</taxon>
        <taxon>Tracheophyta</taxon>
        <taxon>Spermatophyta</taxon>
        <taxon>Magnoliopsida</taxon>
        <taxon>Liliopsida</taxon>
        <taxon>Poales</taxon>
        <taxon>Bromeliaceae</taxon>
        <taxon>Bromelioideae</taxon>
        <taxon>Ananas</taxon>
    </lineage>
</organism>
<sequence length="193" mass="21029">MAVANSFGCSSKDFPITYLGLPLSPMKLRRADYMPLIEKIDNRLAGWKGLMLSRGGPFSSSSFSFLFSLQPPPTAINPSTPEALLRSPPMALGVTFHRSPNHSLNASFLSRAVAVCDDDVALSPHAPSPSLSPSFAFALAPAPPCRLLQPHPRPRPRSPRVVYAARRDCYSILLAKFLLLLALLLLLAPLLRR</sequence>
<keyword evidence="1" id="KW-0812">Transmembrane</keyword>
<dbReference type="PANTHER" id="PTHR33116:SF78">
    <property type="entry name" value="OS12G0587133 PROTEIN"/>
    <property type="match status" value="1"/>
</dbReference>
<dbReference type="AlphaFoldDB" id="A0A6V7PYG0"/>
<feature type="transmembrane region" description="Helical" evidence="1">
    <location>
        <begin position="170"/>
        <end position="191"/>
    </location>
</feature>
<evidence type="ECO:0000313" key="2">
    <source>
        <dbReference type="EMBL" id="CAD1835783.1"/>
    </source>
</evidence>
<name>A0A6V7PYG0_ANACO</name>
<keyword evidence="1" id="KW-0472">Membrane</keyword>
<proteinExistence type="predicted"/>
<dbReference type="EMBL" id="LR862153">
    <property type="protein sequence ID" value="CAD1835783.1"/>
    <property type="molecule type" value="Genomic_DNA"/>
</dbReference>
<reference evidence="2" key="1">
    <citation type="submission" date="2020-07" db="EMBL/GenBank/DDBJ databases">
        <authorList>
            <person name="Lin J."/>
        </authorList>
    </citation>
    <scope>NUCLEOTIDE SEQUENCE</scope>
</reference>
<evidence type="ECO:0000256" key="1">
    <source>
        <dbReference type="SAM" id="Phobius"/>
    </source>
</evidence>
<keyword evidence="1" id="KW-1133">Transmembrane helix</keyword>
<protein>
    <submittedName>
        <fullName evidence="2">Uncharacterized protein</fullName>
    </submittedName>
</protein>
<gene>
    <name evidence="2" type="ORF">CB5_LOCUS18994</name>
</gene>
<dbReference type="PANTHER" id="PTHR33116">
    <property type="entry name" value="REVERSE TRANSCRIPTASE ZINC-BINDING DOMAIN-CONTAINING PROTEIN-RELATED-RELATED"/>
    <property type="match status" value="1"/>
</dbReference>